<organism evidence="1 2">
    <name type="scientific">Elysia marginata</name>
    <dbReference type="NCBI Taxonomy" id="1093978"/>
    <lineage>
        <taxon>Eukaryota</taxon>
        <taxon>Metazoa</taxon>
        <taxon>Spiralia</taxon>
        <taxon>Lophotrochozoa</taxon>
        <taxon>Mollusca</taxon>
        <taxon>Gastropoda</taxon>
        <taxon>Heterobranchia</taxon>
        <taxon>Euthyneura</taxon>
        <taxon>Panpulmonata</taxon>
        <taxon>Sacoglossa</taxon>
        <taxon>Placobranchoidea</taxon>
        <taxon>Plakobranchidae</taxon>
        <taxon>Elysia</taxon>
    </lineage>
</organism>
<reference evidence="1 2" key="1">
    <citation type="journal article" date="2021" name="Elife">
        <title>Chloroplast acquisition without the gene transfer in kleptoplastic sea slugs, Plakobranchus ocellatus.</title>
        <authorList>
            <person name="Maeda T."/>
            <person name="Takahashi S."/>
            <person name="Yoshida T."/>
            <person name="Shimamura S."/>
            <person name="Takaki Y."/>
            <person name="Nagai Y."/>
            <person name="Toyoda A."/>
            <person name="Suzuki Y."/>
            <person name="Arimoto A."/>
            <person name="Ishii H."/>
            <person name="Satoh N."/>
            <person name="Nishiyama T."/>
            <person name="Hasebe M."/>
            <person name="Maruyama T."/>
            <person name="Minagawa J."/>
            <person name="Obokata J."/>
            <person name="Shigenobu S."/>
        </authorList>
    </citation>
    <scope>NUCLEOTIDE SEQUENCE [LARGE SCALE GENOMIC DNA]</scope>
</reference>
<dbReference type="AlphaFoldDB" id="A0AAV4FS44"/>
<evidence type="ECO:0000313" key="2">
    <source>
        <dbReference type="Proteomes" id="UP000762676"/>
    </source>
</evidence>
<dbReference type="Proteomes" id="UP000762676">
    <property type="component" value="Unassembled WGS sequence"/>
</dbReference>
<proteinExistence type="predicted"/>
<comment type="caution">
    <text evidence="1">The sequence shown here is derived from an EMBL/GenBank/DDBJ whole genome shotgun (WGS) entry which is preliminary data.</text>
</comment>
<dbReference type="EMBL" id="BMAT01000923">
    <property type="protein sequence ID" value="GFR76049.1"/>
    <property type="molecule type" value="Genomic_DNA"/>
</dbReference>
<sequence length="156" mass="17787">MGAFQFFTGPVCHRTISSQFIIRRTQFVTGPVCHSLSCGASSLSQTKFVTGQHQEEWILEEENQRIQVVNEESQNPTSKEGRITKLHFMGKLRAETRENSTRTVKRLYDAGVARQHRLAAHEGGVRPDLPSFLSVKSMLRRARSREFPQLREVCTV</sequence>
<accession>A0AAV4FS44</accession>
<keyword evidence="2" id="KW-1185">Reference proteome</keyword>
<gene>
    <name evidence="1" type="ORF">ElyMa_000471100</name>
</gene>
<evidence type="ECO:0000313" key="1">
    <source>
        <dbReference type="EMBL" id="GFR76049.1"/>
    </source>
</evidence>
<protein>
    <submittedName>
        <fullName evidence="1">Uncharacterized protein</fullName>
    </submittedName>
</protein>
<name>A0AAV4FS44_9GAST</name>